<organism evidence="2 3">
    <name type="scientific">Phytophthora megakarya</name>
    <dbReference type="NCBI Taxonomy" id="4795"/>
    <lineage>
        <taxon>Eukaryota</taxon>
        <taxon>Sar</taxon>
        <taxon>Stramenopiles</taxon>
        <taxon>Oomycota</taxon>
        <taxon>Peronosporomycetes</taxon>
        <taxon>Peronosporales</taxon>
        <taxon>Peronosporaceae</taxon>
        <taxon>Phytophthora</taxon>
    </lineage>
</organism>
<dbReference type="OrthoDB" id="126006at2759"/>
<protein>
    <submittedName>
        <fullName evidence="2">Uncharacterized protein</fullName>
    </submittedName>
</protein>
<feature type="chain" id="PRO_5013053395" evidence="1">
    <location>
        <begin position="24"/>
        <end position="112"/>
    </location>
</feature>
<comment type="caution">
    <text evidence="2">The sequence shown here is derived from an EMBL/GenBank/DDBJ whole genome shotgun (WGS) entry which is preliminary data.</text>
</comment>
<name>A0A225X0F8_9STRA</name>
<evidence type="ECO:0000313" key="2">
    <source>
        <dbReference type="EMBL" id="OWZ23371.1"/>
    </source>
</evidence>
<dbReference type="Proteomes" id="UP000198211">
    <property type="component" value="Unassembled WGS sequence"/>
</dbReference>
<dbReference type="PROSITE" id="PS51257">
    <property type="entry name" value="PROKAR_LIPOPROTEIN"/>
    <property type="match status" value="1"/>
</dbReference>
<keyword evidence="1" id="KW-0732">Signal</keyword>
<reference evidence="3" key="1">
    <citation type="submission" date="2017-03" db="EMBL/GenBank/DDBJ databases">
        <title>Phytopthora megakarya and P. palmivora, two closely related causual agents of cacao black pod achieved similar genome size and gene model numbers by different mechanisms.</title>
        <authorList>
            <person name="Ali S."/>
            <person name="Shao J."/>
            <person name="Larry D.J."/>
            <person name="Kronmiller B."/>
            <person name="Shen D."/>
            <person name="Strem M.D."/>
            <person name="Melnick R.L."/>
            <person name="Guiltinan M.J."/>
            <person name="Tyler B.M."/>
            <person name="Meinhardt L.W."/>
            <person name="Bailey B.A."/>
        </authorList>
    </citation>
    <scope>NUCLEOTIDE SEQUENCE [LARGE SCALE GENOMIC DNA]</scope>
    <source>
        <strain evidence="3">zdho120</strain>
    </source>
</reference>
<evidence type="ECO:0000256" key="1">
    <source>
        <dbReference type="SAM" id="SignalP"/>
    </source>
</evidence>
<dbReference type="AlphaFoldDB" id="A0A225X0F8"/>
<keyword evidence="3" id="KW-1185">Reference proteome</keyword>
<accession>A0A225X0F8</accession>
<feature type="signal peptide" evidence="1">
    <location>
        <begin position="1"/>
        <end position="23"/>
    </location>
</feature>
<dbReference type="EMBL" id="NBNE01000069">
    <property type="protein sequence ID" value="OWZ23371.1"/>
    <property type="molecule type" value="Genomic_DNA"/>
</dbReference>
<evidence type="ECO:0000313" key="3">
    <source>
        <dbReference type="Proteomes" id="UP000198211"/>
    </source>
</evidence>
<sequence length="112" mass="11092">MRVLQVTGLVLLWVGTGVQVATAACSDQVSSGDKGVGISAMDAPTCPTAGGVGCFGGSSTCQFCKTFSTPQSANFVPCTTTSLTPSVASTPTVTPARTPAPTDDCTTALTVA</sequence>
<proteinExistence type="predicted"/>
<gene>
    <name evidence="2" type="ORF">PHMEG_0001781</name>
</gene>